<feature type="chain" id="PRO_5010868927" description="Secreted protein" evidence="1">
    <location>
        <begin position="27"/>
        <end position="94"/>
    </location>
</feature>
<dbReference type="AlphaFoldDB" id="A0A1X7TFY8"/>
<proteinExistence type="predicted"/>
<sequence>MSIRGAYQLEMIFLLLLLMLLRRIKALVEQVAAPPRAPVQESTRGAATSPAVIVAGDILWYKRDPPPDAHCQFLVQSEQETSYCYRKCEMVSAK</sequence>
<dbReference type="EnsemblMetazoa" id="Aqu2.1.13596_001">
    <property type="protein sequence ID" value="Aqu2.1.13596_001"/>
    <property type="gene ID" value="Aqu2.1.13596"/>
</dbReference>
<accession>A0A1X7TFY8</accession>
<evidence type="ECO:0008006" key="3">
    <source>
        <dbReference type="Google" id="ProtNLM"/>
    </source>
</evidence>
<evidence type="ECO:0000313" key="2">
    <source>
        <dbReference type="EnsemblMetazoa" id="Aqu2.1.13596_001"/>
    </source>
</evidence>
<evidence type="ECO:0000256" key="1">
    <source>
        <dbReference type="SAM" id="SignalP"/>
    </source>
</evidence>
<organism evidence="2">
    <name type="scientific">Amphimedon queenslandica</name>
    <name type="common">Sponge</name>
    <dbReference type="NCBI Taxonomy" id="400682"/>
    <lineage>
        <taxon>Eukaryota</taxon>
        <taxon>Metazoa</taxon>
        <taxon>Porifera</taxon>
        <taxon>Demospongiae</taxon>
        <taxon>Heteroscleromorpha</taxon>
        <taxon>Haplosclerida</taxon>
        <taxon>Niphatidae</taxon>
        <taxon>Amphimedon</taxon>
    </lineage>
</organism>
<dbReference type="InParanoid" id="A0A1X7TFY8"/>
<name>A0A1X7TFY8_AMPQE</name>
<feature type="signal peptide" evidence="1">
    <location>
        <begin position="1"/>
        <end position="26"/>
    </location>
</feature>
<protein>
    <recommendedName>
        <fullName evidence="3">Secreted protein</fullName>
    </recommendedName>
</protein>
<keyword evidence="1" id="KW-0732">Signal</keyword>
<reference evidence="2" key="1">
    <citation type="submission" date="2017-05" db="UniProtKB">
        <authorList>
            <consortium name="EnsemblMetazoa"/>
        </authorList>
    </citation>
    <scope>IDENTIFICATION</scope>
</reference>